<dbReference type="Proteomes" id="UP000015106">
    <property type="component" value="Chromosome 6"/>
</dbReference>
<reference evidence="2" key="1">
    <citation type="journal article" date="2013" name="Nature">
        <title>Draft genome of the wheat A-genome progenitor Triticum urartu.</title>
        <authorList>
            <person name="Ling H.Q."/>
            <person name="Zhao S."/>
            <person name="Liu D."/>
            <person name="Wang J."/>
            <person name="Sun H."/>
            <person name="Zhang C."/>
            <person name="Fan H."/>
            <person name="Li D."/>
            <person name="Dong L."/>
            <person name="Tao Y."/>
            <person name="Gao C."/>
            <person name="Wu H."/>
            <person name="Li Y."/>
            <person name="Cui Y."/>
            <person name="Guo X."/>
            <person name="Zheng S."/>
            <person name="Wang B."/>
            <person name="Yu K."/>
            <person name="Liang Q."/>
            <person name="Yang W."/>
            <person name="Lou X."/>
            <person name="Chen J."/>
            <person name="Feng M."/>
            <person name="Jian J."/>
            <person name="Zhang X."/>
            <person name="Luo G."/>
            <person name="Jiang Y."/>
            <person name="Liu J."/>
            <person name="Wang Z."/>
            <person name="Sha Y."/>
            <person name="Zhang B."/>
            <person name="Wu H."/>
            <person name="Tang D."/>
            <person name="Shen Q."/>
            <person name="Xue P."/>
            <person name="Zou S."/>
            <person name="Wang X."/>
            <person name="Liu X."/>
            <person name="Wang F."/>
            <person name="Yang Y."/>
            <person name="An X."/>
            <person name="Dong Z."/>
            <person name="Zhang K."/>
            <person name="Zhang X."/>
            <person name="Luo M.C."/>
            <person name="Dvorak J."/>
            <person name="Tong Y."/>
            <person name="Wang J."/>
            <person name="Yang H."/>
            <person name="Li Z."/>
            <person name="Wang D."/>
            <person name="Zhang A."/>
            <person name="Wang J."/>
        </authorList>
    </citation>
    <scope>NUCLEOTIDE SEQUENCE</scope>
    <source>
        <strain evidence="2">cv. G1812</strain>
    </source>
</reference>
<accession>A0A8R7UVV8</accession>
<sequence>MVAPTLVQGLAQGARARHPACQQPPRCVPLPLPPTGDQLQPRWRPRPPHVPHLQDNGTVDRMQELLQKIHADFWNRNFVQGYVSNRRCKEQGCIHKGKEANFYYTTGARGSTDNGTVDRMQELLQKIHAFRYCKEGFPSQNSMAEI</sequence>
<protein>
    <submittedName>
        <fullName evidence="1">Uncharacterized protein</fullName>
    </submittedName>
</protein>
<keyword evidence="2" id="KW-1185">Reference proteome</keyword>
<reference evidence="1" key="2">
    <citation type="submission" date="2018-03" db="EMBL/GenBank/DDBJ databases">
        <title>The Triticum urartu genome reveals the dynamic nature of wheat genome evolution.</title>
        <authorList>
            <person name="Ling H."/>
            <person name="Ma B."/>
            <person name="Shi X."/>
            <person name="Liu H."/>
            <person name="Dong L."/>
            <person name="Sun H."/>
            <person name="Cao Y."/>
            <person name="Gao Q."/>
            <person name="Zheng S."/>
            <person name="Li Y."/>
            <person name="Yu Y."/>
            <person name="Du H."/>
            <person name="Qi M."/>
            <person name="Li Y."/>
            <person name="Yu H."/>
            <person name="Cui Y."/>
            <person name="Wang N."/>
            <person name="Chen C."/>
            <person name="Wu H."/>
            <person name="Zhao Y."/>
            <person name="Zhang J."/>
            <person name="Li Y."/>
            <person name="Zhou W."/>
            <person name="Zhang B."/>
            <person name="Hu W."/>
            <person name="Eijk M."/>
            <person name="Tang J."/>
            <person name="Witsenboer H."/>
            <person name="Zhao S."/>
            <person name="Li Z."/>
            <person name="Zhang A."/>
            <person name="Wang D."/>
            <person name="Liang C."/>
        </authorList>
    </citation>
    <scope>NUCLEOTIDE SEQUENCE [LARGE SCALE GENOMIC DNA]</scope>
    <source>
        <strain evidence="1">cv. G1812</strain>
    </source>
</reference>
<evidence type="ECO:0000313" key="2">
    <source>
        <dbReference type="Proteomes" id="UP000015106"/>
    </source>
</evidence>
<reference evidence="1" key="3">
    <citation type="submission" date="2022-06" db="UniProtKB">
        <authorList>
            <consortium name="EnsemblPlants"/>
        </authorList>
    </citation>
    <scope>IDENTIFICATION</scope>
</reference>
<dbReference type="AlphaFoldDB" id="A0A8R7UVV8"/>
<evidence type="ECO:0000313" key="1">
    <source>
        <dbReference type="EnsemblPlants" id="TuG1812G0600003386.01.T01"/>
    </source>
</evidence>
<organism evidence="1 2">
    <name type="scientific">Triticum urartu</name>
    <name type="common">Red wild einkorn</name>
    <name type="synonym">Crithodium urartu</name>
    <dbReference type="NCBI Taxonomy" id="4572"/>
    <lineage>
        <taxon>Eukaryota</taxon>
        <taxon>Viridiplantae</taxon>
        <taxon>Streptophyta</taxon>
        <taxon>Embryophyta</taxon>
        <taxon>Tracheophyta</taxon>
        <taxon>Spermatophyta</taxon>
        <taxon>Magnoliopsida</taxon>
        <taxon>Liliopsida</taxon>
        <taxon>Poales</taxon>
        <taxon>Poaceae</taxon>
        <taxon>BOP clade</taxon>
        <taxon>Pooideae</taxon>
        <taxon>Triticodae</taxon>
        <taxon>Triticeae</taxon>
        <taxon>Triticinae</taxon>
        <taxon>Triticum</taxon>
    </lineage>
</organism>
<proteinExistence type="predicted"/>
<dbReference type="Gramene" id="TuG1812G0600003386.01.T01">
    <property type="protein sequence ID" value="TuG1812G0600003386.01.T01"/>
    <property type="gene ID" value="TuG1812G0600003386.01"/>
</dbReference>
<dbReference type="EnsemblPlants" id="TuG1812G0600003386.01.T01">
    <property type="protein sequence ID" value="TuG1812G0600003386.01.T01"/>
    <property type="gene ID" value="TuG1812G0600003386.01"/>
</dbReference>
<name>A0A8R7UVV8_TRIUA</name>